<dbReference type="PRINTS" id="PR00738">
    <property type="entry name" value="GLHYDRLASE20"/>
</dbReference>
<keyword evidence="4" id="KW-0378">Hydrolase</keyword>
<dbReference type="Gene3D" id="3.20.20.80">
    <property type="entry name" value="Glycosidases"/>
    <property type="match status" value="1"/>
</dbReference>
<comment type="caution">
    <text evidence="8">The sequence shown here is derived from an EMBL/GenBank/DDBJ whole genome shotgun (WGS) entry which is preliminary data.</text>
</comment>
<dbReference type="PROSITE" id="PS51257">
    <property type="entry name" value="PROKAR_LIPOPROTEIN"/>
    <property type="match status" value="1"/>
</dbReference>
<dbReference type="InterPro" id="IPR029018">
    <property type="entry name" value="Hex-like_dom2"/>
</dbReference>
<evidence type="ECO:0000313" key="8">
    <source>
        <dbReference type="EMBL" id="MFD2533820.1"/>
    </source>
</evidence>
<evidence type="ECO:0000313" key="9">
    <source>
        <dbReference type="Proteomes" id="UP001597441"/>
    </source>
</evidence>
<comment type="catalytic activity">
    <reaction evidence="1">
        <text>Hydrolysis of terminal non-reducing N-acetyl-D-hexosamine residues in N-acetyl-beta-D-hexosaminides.</text>
        <dbReference type="EC" id="3.2.1.52"/>
    </reaction>
</comment>
<dbReference type="PANTHER" id="PTHR22600">
    <property type="entry name" value="BETA-HEXOSAMINIDASE"/>
    <property type="match status" value="1"/>
</dbReference>
<evidence type="ECO:0000259" key="6">
    <source>
        <dbReference type="Pfam" id="PF00728"/>
    </source>
</evidence>
<protein>
    <recommendedName>
        <fullName evidence="3">beta-N-acetylhexosaminidase</fullName>
        <ecNumber evidence="3">3.2.1.52</ecNumber>
    </recommendedName>
</protein>
<organism evidence="8 9">
    <name type="scientific">Gelatiniphilus marinus</name>
    <dbReference type="NCBI Taxonomy" id="1759464"/>
    <lineage>
        <taxon>Bacteria</taxon>
        <taxon>Pseudomonadati</taxon>
        <taxon>Bacteroidota</taxon>
        <taxon>Flavobacteriia</taxon>
        <taxon>Flavobacteriales</taxon>
        <taxon>Flavobacteriaceae</taxon>
        <taxon>Gelatiniphilus</taxon>
    </lineage>
</organism>
<name>A0ABW5JMW0_9FLAO</name>
<feature type="domain" description="Glycoside hydrolase family 20 catalytic" evidence="6">
    <location>
        <begin position="160"/>
        <end position="527"/>
    </location>
</feature>
<evidence type="ECO:0000256" key="4">
    <source>
        <dbReference type="ARBA" id="ARBA00022801"/>
    </source>
</evidence>
<dbReference type="PANTHER" id="PTHR22600:SF57">
    <property type="entry name" value="BETA-N-ACETYLHEXOSAMINIDASE"/>
    <property type="match status" value="1"/>
</dbReference>
<keyword evidence="5" id="KW-0326">Glycosidase</keyword>
<reference evidence="9" key="1">
    <citation type="journal article" date="2019" name="Int. J. Syst. Evol. Microbiol.">
        <title>The Global Catalogue of Microorganisms (GCM) 10K type strain sequencing project: providing services to taxonomists for standard genome sequencing and annotation.</title>
        <authorList>
            <consortium name="The Broad Institute Genomics Platform"/>
            <consortium name="The Broad Institute Genome Sequencing Center for Infectious Disease"/>
            <person name="Wu L."/>
            <person name="Ma J."/>
        </authorList>
    </citation>
    <scope>NUCLEOTIDE SEQUENCE [LARGE SCALE GENOMIC DNA]</scope>
    <source>
        <strain evidence="9">KCTC 42903</strain>
    </source>
</reference>
<sequence length="562" mass="63243">MKISIIALVCLLSFSCSNKYKEVANTEADYQIIPKPQTLDIQTGRFLVDGNTKIVGVEGLKNEGEFLAGMLSGATGKSINFSSEGTGNVVLKLDDSIENDEAYTLNVTFSTIEIAGKTPKGVFYGIQTLRQLMPASIELANGNLKELTIPAVSIKDNPLYQYRGMHLDVARHYFPVDFIKKYIDLIAMHKMNTFHWHLTEDQGWRIEIKKYPKLTEIGAWRNGTIIGRHPGTGNDEKRYGGFYTQDDVKDIVAYATKKHVTVIPEIELPGHSSAAIAAYPYLSCFPEEPTQVTKDMGSKKGKEIQAAGTPKIVQETWGVFDDVYCAGKEETFKFLKDVLNEVIPLFPSTYVHIGGDECPKANWKRCPSCQSRIKKQGLKDEHELQSYFITRIEKYLNSKGKKIIGWDEILEGGLAPNATVMSWRGEKGGIEAAKQGHDVIMTPGHSCYFDHFQTEDKANEPLAIGGKTTVADVYAYQPTPKELSAEQHKYVLGAQGNVWTEYMKTTDHVEYMILPRMTALSEVVWSSKENRNWDDFSTRLNTFKDRYDALKLSYAMHTFEKQ</sequence>
<dbReference type="Pfam" id="PF02838">
    <property type="entry name" value="Glyco_hydro_20b"/>
    <property type="match status" value="1"/>
</dbReference>
<dbReference type="SUPFAM" id="SSF51445">
    <property type="entry name" value="(Trans)glycosidases"/>
    <property type="match status" value="1"/>
</dbReference>
<dbReference type="SUPFAM" id="SSF55545">
    <property type="entry name" value="beta-N-acetylhexosaminidase-like domain"/>
    <property type="match status" value="1"/>
</dbReference>
<dbReference type="Gene3D" id="3.30.379.10">
    <property type="entry name" value="Chitobiase/beta-hexosaminidase domain 2-like"/>
    <property type="match status" value="1"/>
</dbReference>
<dbReference type="EMBL" id="JBHULK010000001">
    <property type="protein sequence ID" value="MFD2533820.1"/>
    <property type="molecule type" value="Genomic_DNA"/>
</dbReference>
<dbReference type="CDD" id="cd06563">
    <property type="entry name" value="GH20_chitobiase-like"/>
    <property type="match status" value="1"/>
</dbReference>
<dbReference type="InterPro" id="IPR015882">
    <property type="entry name" value="HEX_bac_N"/>
</dbReference>
<keyword evidence="9" id="KW-1185">Reference proteome</keyword>
<dbReference type="Proteomes" id="UP001597441">
    <property type="component" value="Unassembled WGS sequence"/>
</dbReference>
<dbReference type="Pfam" id="PF00728">
    <property type="entry name" value="Glyco_hydro_20"/>
    <property type="match status" value="1"/>
</dbReference>
<dbReference type="InterPro" id="IPR015883">
    <property type="entry name" value="Glyco_hydro_20_cat"/>
</dbReference>
<evidence type="ECO:0000259" key="7">
    <source>
        <dbReference type="Pfam" id="PF02838"/>
    </source>
</evidence>
<evidence type="ECO:0000256" key="5">
    <source>
        <dbReference type="ARBA" id="ARBA00023295"/>
    </source>
</evidence>
<dbReference type="InterPro" id="IPR017853">
    <property type="entry name" value="GH"/>
</dbReference>
<evidence type="ECO:0000256" key="3">
    <source>
        <dbReference type="ARBA" id="ARBA00012663"/>
    </source>
</evidence>
<accession>A0ABW5JMW0</accession>
<dbReference type="InterPro" id="IPR025705">
    <property type="entry name" value="Beta_hexosaminidase_sua/sub"/>
</dbReference>
<dbReference type="EC" id="3.2.1.52" evidence="3"/>
<gene>
    <name evidence="8" type="ORF">ACFSQS_01790</name>
</gene>
<dbReference type="PIRSF" id="PIRSF001093">
    <property type="entry name" value="B-hxosamndse_ab_euk"/>
    <property type="match status" value="1"/>
</dbReference>
<evidence type="ECO:0000256" key="1">
    <source>
        <dbReference type="ARBA" id="ARBA00001231"/>
    </source>
</evidence>
<feature type="domain" description="Beta-hexosaminidase bacterial type N-terminal" evidence="7">
    <location>
        <begin position="30"/>
        <end position="156"/>
    </location>
</feature>
<proteinExistence type="inferred from homology"/>
<comment type="similarity">
    <text evidence="2">Belongs to the glycosyl hydrolase 20 family.</text>
</comment>
<evidence type="ECO:0000256" key="2">
    <source>
        <dbReference type="ARBA" id="ARBA00006285"/>
    </source>
</evidence>
<dbReference type="RefSeq" id="WP_388013164.1">
    <property type="nucleotide sequence ID" value="NZ_JBHUDT010000001.1"/>
</dbReference>